<evidence type="ECO:0000313" key="3">
    <source>
        <dbReference type="Proteomes" id="UP001498398"/>
    </source>
</evidence>
<reference evidence="2 3" key="1">
    <citation type="submission" date="2024-01" db="EMBL/GenBank/DDBJ databases">
        <title>A draft genome for the cacao thread blight pathogen Marasmiellus scandens.</title>
        <authorList>
            <person name="Baruah I.K."/>
            <person name="Leung J."/>
            <person name="Bukari Y."/>
            <person name="Amoako-Attah I."/>
            <person name="Meinhardt L.W."/>
            <person name="Bailey B.A."/>
            <person name="Cohen S.P."/>
        </authorList>
    </citation>
    <scope>NUCLEOTIDE SEQUENCE [LARGE SCALE GENOMIC DNA]</scope>
    <source>
        <strain evidence="2 3">GH-19</strain>
    </source>
</reference>
<protein>
    <submittedName>
        <fullName evidence="2">Uncharacterized protein</fullName>
    </submittedName>
</protein>
<evidence type="ECO:0000256" key="1">
    <source>
        <dbReference type="SAM" id="Phobius"/>
    </source>
</evidence>
<dbReference type="Proteomes" id="UP001498398">
    <property type="component" value="Unassembled WGS sequence"/>
</dbReference>
<dbReference type="EMBL" id="JBANRG010000011">
    <property type="protein sequence ID" value="KAK7462270.1"/>
    <property type="molecule type" value="Genomic_DNA"/>
</dbReference>
<comment type="caution">
    <text evidence="2">The sequence shown here is derived from an EMBL/GenBank/DDBJ whole genome shotgun (WGS) entry which is preliminary data.</text>
</comment>
<proteinExistence type="predicted"/>
<keyword evidence="1" id="KW-0472">Membrane</keyword>
<name>A0ABR1JJT6_9AGAR</name>
<keyword evidence="1" id="KW-1133">Transmembrane helix</keyword>
<keyword evidence="1" id="KW-0812">Transmembrane</keyword>
<keyword evidence="3" id="KW-1185">Reference proteome</keyword>
<feature type="transmembrane region" description="Helical" evidence="1">
    <location>
        <begin position="32"/>
        <end position="58"/>
    </location>
</feature>
<evidence type="ECO:0000313" key="2">
    <source>
        <dbReference type="EMBL" id="KAK7462270.1"/>
    </source>
</evidence>
<sequence>MEEKIKQEPGTYRRWARAAQTVNRFLPPDHGVALGAGAGAVFNIIILPLVIPLALLAIEAAAGFVEDRCNHRADECEVSMEQSHAQVKDIGEALEAVQTSIQEFVDWWSDTQEKLDIIKQKVAYGNFSESPEVDAILSEWGDVKERYQEYAFRIKKLQTFYPKVK</sequence>
<organism evidence="2 3">
    <name type="scientific">Marasmiellus scandens</name>
    <dbReference type="NCBI Taxonomy" id="2682957"/>
    <lineage>
        <taxon>Eukaryota</taxon>
        <taxon>Fungi</taxon>
        <taxon>Dikarya</taxon>
        <taxon>Basidiomycota</taxon>
        <taxon>Agaricomycotina</taxon>
        <taxon>Agaricomycetes</taxon>
        <taxon>Agaricomycetidae</taxon>
        <taxon>Agaricales</taxon>
        <taxon>Marasmiineae</taxon>
        <taxon>Omphalotaceae</taxon>
        <taxon>Marasmiellus</taxon>
    </lineage>
</organism>
<gene>
    <name evidence="2" type="ORF">VKT23_007871</name>
</gene>
<accession>A0ABR1JJT6</accession>